<dbReference type="Proteomes" id="UP000219993">
    <property type="component" value="Chromosome"/>
</dbReference>
<name>A0A291PCZ9_9GAMM</name>
<feature type="chain" id="PRO_5012606621" evidence="1">
    <location>
        <begin position="31"/>
        <end position="215"/>
    </location>
</feature>
<protein>
    <submittedName>
        <fullName evidence="2">Uncharacterized protein</fullName>
    </submittedName>
</protein>
<reference evidence="2 3" key="1">
    <citation type="journal article" date="2017" name="Sci. Rep.">
        <title>Revealing the Saline Adaptation Strategies of the Halophilic Bacterium Halomonas beimenensis through High-throughput Omics and Transposon Mutagenesis Approaches.</title>
        <authorList>
            <person name="Chen Y.H."/>
            <person name="Lin S.S."/>
            <person name="Shyu Y.T."/>
        </authorList>
    </citation>
    <scope>NUCLEOTIDE SEQUENCE [LARGE SCALE GENOMIC DNA]</scope>
    <source>
        <strain evidence="2 3">NTU-111</strain>
    </source>
</reference>
<keyword evidence="1" id="KW-0732">Signal</keyword>
<evidence type="ECO:0000256" key="1">
    <source>
        <dbReference type="SAM" id="SignalP"/>
    </source>
</evidence>
<sequence length="215" mass="22345">MSIKNGLARKPHQGVLAAACAMLLASSAWSASSDIDSVDGILSAGTHDIYYRGVEIPRDGMEELRGGFNLAGMKINFGAKLTTLINNGLRYETEITFSGRGPEVISRGYSGPGAGGVVTLVGPGQAISASDIAGNVDLSGLGDFSGVVVNYESGGMLAALHRVTRKAIISTLATDASGQSVDNRVDISMHIGNLGELRAARQRTMILNSLQGVPR</sequence>
<evidence type="ECO:0000313" key="2">
    <source>
        <dbReference type="EMBL" id="ATJ84783.1"/>
    </source>
</evidence>
<accession>A0A291PCZ9</accession>
<dbReference type="EMBL" id="CP021435">
    <property type="protein sequence ID" value="ATJ84783.1"/>
    <property type="molecule type" value="Genomic_DNA"/>
</dbReference>
<feature type="signal peptide" evidence="1">
    <location>
        <begin position="1"/>
        <end position="30"/>
    </location>
</feature>
<dbReference type="RefSeq" id="WP_153045814.1">
    <property type="nucleotide sequence ID" value="NZ_BAAADT010000020.1"/>
</dbReference>
<dbReference type="AlphaFoldDB" id="A0A291PCZ9"/>
<keyword evidence="3" id="KW-1185">Reference proteome</keyword>
<dbReference type="KEGG" id="hbe:BEI_3796"/>
<gene>
    <name evidence="2" type="ORF">BEI_3796</name>
</gene>
<evidence type="ECO:0000313" key="3">
    <source>
        <dbReference type="Proteomes" id="UP000219993"/>
    </source>
</evidence>
<dbReference type="OrthoDB" id="6167930at2"/>
<organism evidence="2 3">
    <name type="scientific">Halomonas beimenensis</name>
    <dbReference type="NCBI Taxonomy" id="475662"/>
    <lineage>
        <taxon>Bacteria</taxon>
        <taxon>Pseudomonadati</taxon>
        <taxon>Pseudomonadota</taxon>
        <taxon>Gammaproteobacteria</taxon>
        <taxon>Oceanospirillales</taxon>
        <taxon>Halomonadaceae</taxon>
        <taxon>Halomonas</taxon>
    </lineage>
</organism>
<proteinExistence type="predicted"/>